<organism evidence="6 7">
    <name type="scientific">Pantoea rodasii</name>
    <dbReference type="NCBI Taxonomy" id="1076549"/>
    <lineage>
        <taxon>Bacteria</taxon>
        <taxon>Pseudomonadati</taxon>
        <taxon>Pseudomonadota</taxon>
        <taxon>Gammaproteobacteria</taxon>
        <taxon>Enterobacterales</taxon>
        <taxon>Erwiniaceae</taxon>
        <taxon>Pantoea</taxon>
    </lineage>
</organism>
<evidence type="ECO:0000313" key="6">
    <source>
        <dbReference type="EMBL" id="PJZ03992.1"/>
    </source>
</evidence>
<evidence type="ECO:0000259" key="5">
    <source>
        <dbReference type="PROSITE" id="PS50931"/>
    </source>
</evidence>
<dbReference type="PANTHER" id="PTHR30537">
    <property type="entry name" value="HTH-TYPE TRANSCRIPTIONAL REGULATOR"/>
    <property type="match status" value="1"/>
</dbReference>
<feature type="domain" description="HTH lysR-type" evidence="5">
    <location>
        <begin position="9"/>
        <end position="66"/>
    </location>
</feature>
<sequence>MPPQSPRLPKISVIQSFKVAAELGSLAKAAAQLALTPAAVSQQIRQLEEQLGSALFVRTQSGVMLTDTGKEYLRYVTEAFDILHLGQQNLRHVASMPKLTLYSLPALASKWLLPNIAQWRADCPDIDLSLHGTHAQVDFNATPADFVICFGEDRYPQLDKQRLFLDEVVPVASPALLQRYSMATVLQQAPLIHLDWGNEGRFLPDWRSWFQAKGIAEPAPQPALSFNLTSLAIDAAVAGAGLLLGQKTLIAAELARGDLVMVDGLSLPLSKPYFLAWPQRSRSQPGSEALINWLGQLAS</sequence>
<dbReference type="EMBL" id="PIQI01000026">
    <property type="protein sequence ID" value="PJZ03992.1"/>
    <property type="molecule type" value="Genomic_DNA"/>
</dbReference>
<keyword evidence="7" id="KW-1185">Reference proteome</keyword>
<dbReference type="InterPro" id="IPR005119">
    <property type="entry name" value="LysR_subst-bd"/>
</dbReference>
<keyword evidence="2" id="KW-0805">Transcription regulation</keyword>
<dbReference type="Pfam" id="PF03466">
    <property type="entry name" value="LysR_substrate"/>
    <property type="match status" value="1"/>
</dbReference>
<evidence type="ECO:0000256" key="1">
    <source>
        <dbReference type="ARBA" id="ARBA00009437"/>
    </source>
</evidence>
<dbReference type="SUPFAM" id="SSF53850">
    <property type="entry name" value="Periplasmic binding protein-like II"/>
    <property type="match status" value="1"/>
</dbReference>
<comment type="caution">
    <text evidence="6">The sequence shown here is derived from an EMBL/GenBank/DDBJ whole genome shotgun (WGS) entry which is preliminary data.</text>
</comment>
<evidence type="ECO:0000313" key="7">
    <source>
        <dbReference type="Proteomes" id="UP000232062"/>
    </source>
</evidence>
<dbReference type="GO" id="GO:0003700">
    <property type="term" value="F:DNA-binding transcription factor activity"/>
    <property type="evidence" value="ECO:0007669"/>
    <property type="project" value="InterPro"/>
</dbReference>
<dbReference type="AlphaFoldDB" id="A0A2M9W8Y9"/>
<dbReference type="InterPro" id="IPR036388">
    <property type="entry name" value="WH-like_DNA-bd_sf"/>
</dbReference>
<dbReference type="InterPro" id="IPR058163">
    <property type="entry name" value="LysR-type_TF_proteobact-type"/>
</dbReference>
<dbReference type="PRINTS" id="PR00039">
    <property type="entry name" value="HTHLYSR"/>
</dbReference>
<accession>A0A2M9W8Y9</accession>
<dbReference type="Gene3D" id="3.40.190.10">
    <property type="entry name" value="Periplasmic binding protein-like II"/>
    <property type="match status" value="2"/>
</dbReference>
<protein>
    <submittedName>
        <fullName evidence="6">DNA-binding transcriptional regulator</fullName>
    </submittedName>
</protein>
<name>A0A2M9W8Y9_9GAMM</name>
<dbReference type="InterPro" id="IPR000847">
    <property type="entry name" value="LysR_HTH_N"/>
</dbReference>
<dbReference type="Proteomes" id="UP000232062">
    <property type="component" value="Unassembled WGS sequence"/>
</dbReference>
<keyword evidence="3 6" id="KW-0238">DNA-binding</keyword>
<dbReference type="PANTHER" id="PTHR30537:SF79">
    <property type="entry name" value="TRANSCRIPTIONAL REGULATOR-RELATED"/>
    <property type="match status" value="1"/>
</dbReference>
<dbReference type="GO" id="GO:0006351">
    <property type="term" value="P:DNA-templated transcription"/>
    <property type="evidence" value="ECO:0007669"/>
    <property type="project" value="TreeGrafter"/>
</dbReference>
<evidence type="ECO:0000256" key="3">
    <source>
        <dbReference type="ARBA" id="ARBA00023125"/>
    </source>
</evidence>
<dbReference type="RefSeq" id="WP_100703176.1">
    <property type="nucleotide sequence ID" value="NZ_MLFP01000009.1"/>
</dbReference>
<dbReference type="STRING" id="1076549.HA45_13305"/>
<reference evidence="6 7" key="1">
    <citation type="submission" date="2017-11" db="EMBL/GenBank/DDBJ databases">
        <title>The genome sequence of Pantoea rodasii DSM 26611.</title>
        <authorList>
            <person name="Gao J."/>
            <person name="Mao X."/>
            <person name="Sun J."/>
        </authorList>
    </citation>
    <scope>NUCLEOTIDE SEQUENCE [LARGE SCALE GENOMIC DNA]</scope>
    <source>
        <strain evidence="6 7">DSM 26611</strain>
    </source>
</reference>
<evidence type="ECO:0000256" key="4">
    <source>
        <dbReference type="ARBA" id="ARBA00023163"/>
    </source>
</evidence>
<dbReference type="Gene3D" id="1.10.10.10">
    <property type="entry name" value="Winged helix-like DNA-binding domain superfamily/Winged helix DNA-binding domain"/>
    <property type="match status" value="1"/>
</dbReference>
<dbReference type="OrthoDB" id="5526340at2"/>
<dbReference type="InterPro" id="IPR036390">
    <property type="entry name" value="WH_DNA-bd_sf"/>
</dbReference>
<evidence type="ECO:0000256" key="2">
    <source>
        <dbReference type="ARBA" id="ARBA00023015"/>
    </source>
</evidence>
<comment type="similarity">
    <text evidence="1">Belongs to the LysR transcriptional regulatory family.</text>
</comment>
<keyword evidence="4" id="KW-0804">Transcription</keyword>
<dbReference type="PROSITE" id="PS50931">
    <property type="entry name" value="HTH_LYSR"/>
    <property type="match status" value="1"/>
</dbReference>
<gene>
    <name evidence="6" type="ORF">PRCB_19045</name>
</gene>
<dbReference type="Pfam" id="PF00126">
    <property type="entry name" value="HTH_1"/>
    <property type="match status" value="1"/>
</dbReference>
<dbReference type="GO" id="GO:0043565">
    <property type="term" value="F:sequence-specific DNA binding"/>
    <property type="evidence" value="ECO:0007669"/>
    <property type="project" value="TreeGrafter"/>
</dbReference>
<dbReference type="SUPFAM" id="SSF46785">
    <property type="entry name" value="Winged helix' DNA-binding domain"/>
    <property type="match status" value="1"/>
</dbReference>
<proteinExistence type="inferred from homology"/>
<dbReference type="CDD" id="cd08432">
    <property type="entry name" value="PBP2_GcdR_TrpI_HvrB_AmpR_like"/>
    <property type="match status" value="1"/>
</dbReference>